<dbReference type="Proteomes" id="UP000626656">
    <property type="component" value="Unassembled WGS sequence"/>
</dbReference>
<name>A0ABN7GBI5_9GAMM</name>
<organism evidence="2 3">
    <name type="scientific">Bathymodiolus thermophilus thioautotrophic gill symbiont</name>
    <dbReference type="NCBI Taxonomy" id="2360"/>
    <lineage>
        <taxon>Bacteria</taxon>
        <taxon>Pseudomonadati</taxon>
        <taxon>Pseudomonadota</taxon>
        <taxon>Gammaproteobacteria</taxon>
        <taxon>sulfur-oxidizing symbionts</taxon>
    </lineage>
</organism>
<evidence type="ECO:0000259" key="1">
    <source>
        <dbReference type="PROSITE" id="PS50994"/>
    </source>
</evidence>
<gene>
    <name evidence="2" type="ORF">AZO1586I_875</name>
</gene>
<protein>
    <submittedName>
        <fullName evidence="2">Mobile element protein</fullName>
    </submittedName>
</protein>
<dbReference type="PANTHER" id="PTHR46889">
    <property type="entry name" value="TRANSPOSASE INSF FOR INSERTION SEQUENCE IS3B-RELATED"/>
    <property type="match status" value="1"/>
</dbReference>
<evidence type="ECO:0000313" key="3">
    <source>
        <dbReference type="Proteomes" id="UP000626656"/>
    </source>
</evidence>
<evidence type="ECO:0000313" key="2">
    <source>
        <dbReference type="EMBL" id="CAB5501905.1"/>
    </source>
</evidence>
<dbReference type="PANTHER" id="PTHR46889:SF4">
    <property type="entry name" value="TRANSPOSASE INSO FOR INSERTION SEQUENCE ELEMENT IS911B-RELATED"/>
    <property type="match status" value="1"/>
</dbReference>
<dbReference type="Gene3D" id="3.30.420.10">
    <property type="entry name" value="Ribonuclease H-like superfamily/Ribonuclease H"/>
    <property type="match status" value="1"/>
</dbReference>
<keyword evidence="3" id="KW-1185">Reference proteome</keyword>
<dbReference type="Pfam" id="PF13683">
    <property type="entry name" value="rve_3"/>
    <property type="match status" value="1"/>
</dbReference>
<proteinExistence type="predicted"/>
<dbReference type="InterPro" id="IPR036397">
    <property type="entry name" value="RNaseH_sf"/>
</dbReference>
<dbReference type="SUPFAM" id="SSF53098">
    <property type="entry name" value="Ribonuclease H-like"/>
    <property type="match status" value="1"/>
</dbReference>
<comment type="caution">
    <text evidence="2">The sequence shown here is derived from an EMBL/GenBank/DDBJ whole genome shotgun (WGS) entry which is preliminary data.</text>
</comment>
<reference evidence="2 3" key="1">
    <citation type="submission" date="2020-05" db="EMBL/GenBank/DDBJ databases">
        <authorList>
            <person name="Petersen J."/>
            <person name="Sayavedra L."/>
        </authorList>
    </citation>
    <scope>NUCLEOTIDE SEQUENCE [LARGE SCALE GENOMIC DNA]</scope>
    <source>
        <strain evidence="2">B azoricus SOX ET2 1586I</strain>
    </source>
</reference>
<dbReference type="InterPro" id="IPR012337">
    <property type="entry name" value="RNaseH-like_sf"/>
</dbReference>
<feature type="domain" description="Integrase catalytic" evidence="1">
    <location>
        <begin position="1"/>
        <end position="111"/>
    </location>
</feature>
<dbReference type="InterPro" id="IPR050900">
    <property type="entry name" value="Transposase_IS3/IS150/IS904"/>
</dbReference>
<dbReference type="InterPro" id="IPR001584">
    <property type="entry name" value="Integrase_cat-core"/>
</dbReference>
<sequence>MSVLNDALEKYPHPKIFNTDQGTQYISEIHTQRLKKLGITISMDGKGRATDNICIERFWRSAKCERIYLNEYQSIRELITDVDDYIEFYNHRRFHETLAYKKPMDVYQESIKLNQERARAS</sequence>
<dbReference type="PROSITE" id="PS50994">
    <property type="entry name" value="INTEGRASE"/>
    <property type="match status" value="1"/>
</dbReference>
<dbReference type="EMBL" id="CAHJWF010000220">
    <property type="protein sequence ID" value="CAB5501905.1"/>
    <property type="molecule type" value="Genomic_DNA"/>
</dbReference>
<accession>A0ABN7GBI5</accession>